<gene>
    <name evidence="6" type="ORF">FSB_LOCUS25533</name>
</gene>
<feature type="compositionally biased region" description="Polar residues" evidence="4">
    <location>
        <begin position="470"/>
        <end position="489"/>
    </location>
</feature>
<proteinExistence type="inferred from homology"/>
<dbReference type="Gene3D" id="2.30.140.10">
    <property type="entry name" value="Spermidine synthase, tetramerisation domain"/>
    <property type="match status" value="1"/>
</dbReference>
<dbReference type="InterPro" id="IPR035246">
    <property type="entry name" value="Spermidine_synt_N"/>
</dbReference>
<dbReference type="GO" id="GO:0008295">
    <property type="term" value="P:spermidine biosynthetic process"/>
    <property type="evidence" value="ECO:0007669"/>
    <property type="project" value="TreeGrafter"/>
</dbReference>
<dbReference type="InterPro" id="IPR037163">
    <property type="entry name" value="Spermidine_synt_N_sf"/>
</dbReference>
<dbReference type="PROSITE" id="PS01330">
    <property type="entry name" value="PABS_1"/>
    <property type="match status" value="1"/>
</dbReference>
<dbReference type="InterPro" id="IPR001045">
    <property type="entry name" value="Spermi_synthase"/>
</dbReference>
<feature type="region of interest" description="Disordered" evidence="4">
    <location>
        <begin position="1"/>
        <end position="26"/>
    </location>
</feature>
<accession>A0A2N9GEH1</accession>
<keyword evidence="2 3" id="KW-0808">Transferase</keyword>
<dbReference type="InterPro" id="IPR015793">
    <property type="entry name" value="Pyrv_Knase_brl"/>
</dbReference>
<evidence type="ECO:0000313" key="6">
    <source>
        <dbReference type="EMBL" id="SPC97651.1"/>
    </source>
</evidence>
<feature type="domain" description="PABS" evidence="5">
    <location>
        <begin position="53"/>
        <end position="363"/>
    </location>
</feature>
<dbReference type="FunFam" id="2.30.140.10:FF:000003">
    <property type="entry name" value="Spermidine synthase 1"/>
    <property type="match status" value="1"/>
</dbReference>
<organism evidence="6">
    <name type="scientific">Fagus sylvatica</name>
    <name type="common">Beechnut</name>
    <dbReference type="NCBI Taxonomy" id="28930"/>
    <lineage>
        <taxon>Eukaryota</taxon>
        <taxon>Viridiplantae</taxon>
        <taxon>Streptophyta</taxon>
        <taxon>Embryophyta</taxon>
        <taxon>Tracheophyta</taxon>
        <taxon>Spermatophyta</taxon>
        <taxon>Magnoliopsida</taxon>
        <taxon>eudicotyledons</taxon>
        <taxon>Gunneridae</taxon>
        <taxon>Pentapetalae</taxon>
        <taxon>rosids</taxon>
        <taxon>fabids</taxon>
        <taxon>Fagales</taxon>
        <taxon>Fagaceae</taxon>
        <taxon>Fagus</taxon>
    </lineage>
</organism>
<evidence type="ECO:0000259" key="5">
    <source>
        <dbReference type="PROSITE" id="PS51006"/>
    </source>
</evidence>
<dbReference type="SUPFAM" id="SSF50800">
    <property type="entry name" value="PK beta-barrel domain-like"/>
    <property type="match status" value="1"/>
</dbReference>
<dbReference type="Gene3D" id="3.40.50.150">
    <property type="entry name" value="Vaccinia Virus protein VP39"/>
    <property type="match status" value="1"/>
</dbReference>
<comment type="similarity">
    <text evidence="1">Belongs to the spermidine/spermine synthase family.</text>
</comment>
<dbReference type="InterPro" id="IPR030373">
    <property type="entry name" value="PABS_CS"/>
</dbReference>
<dbReference type="InterPro" id="IPR011037">
    <property type="entry name" value="Pyrv_Knase-like_insert_dom_sf"/>
</dbReference>
<sequence>MEGGAGKGLECQKTMDGKASNGNGSEKAIPSCCLKARASAPELEAKCHSTVVSGWFSECHSCPGKASKKVYFNNPMWPGEAHSLEVEKVLFKEKSKFQEVLIFESSTYGKVLVLDGIVQLTEKDECAYQEMIAHLPLCSIPSPKTGGGSGAMLIVISVLAGAGGDGGLIYFTLQGIRGSGCPKKIEDKGQSCSMTDFYSCMTLHVLVVGGGDGGVLREISRHSSVEQIDICEIDEMVIDVSKKFFPDLAVGFEDPRVHLYVGDAAEFLRQAPEGKYDAIIVDSSDPVGPAQELVEKPFFDTAARALRPGGVLCNMAESMWLHTHLIQDMISICRETFKGSVHYAWASVPTYPSGVIGFLICSTEGPPVDFVNPINPIEKLEGALKHKRELRFYNSETELKHLPCGLHVKQPAHVFQLLVTNGRNQKPRTLGFAVPNGNNKAERDSSHDDPVLVLSKNNKSSKDPDVEGVASSSHSQANSYPNSEQPGSQGTLLDKLRAVHLHVLASEQWNASLLKLCHRNYLIGATNLVHYLALKCLDLEQLKDDLSSVGLLNLETINSHILASLTSGIQLLENLKTNSLNTQENIGPGIDTQKGLKGLDQQKNEKFSIHTMKKKASSDRELLLGPLQHDRAAYIMVTVGQEALESETLITDLIKMGTSIIRINCAHGNPSLWSEIIRRVKRSSQLLEKPCRILMDLAGPKLRTGKLKPGQCVMKIHPKKNATGNVIFPAQVWLCHKGAGPPPAHLTPDAVLFIDDQALLSKLDVGDTVRFYDVRGKKRMLKICRRVDVFTGTGYVAECTRTAYVESGTELYVTRKKLKFPIGKVVDVPAIEPFVRLRVGDLLIMSRDSRCEQGELPGPSSGSHIIACSSGLLFDSVKPGDPIAFDDGKIWGVVKGTSISEIIVSITHADPKGTKLGSEKSINIPESNIWFEGLTSKDLMDLDFVSAHADMVGVSFVRDVHDIVVLRQELEKRKLQNLGVVLKIETKSAFEKLPLMLLEAMKSPNPLGVMIARGDLAVECGWEKLADLQDEILSVCGAAHITVIWATQVLESLVKSGLPTRAEITDVANGRRAACIMLNKGKHIVKAVKFLDSILHGSSIKMKAALKPLVLFSHLF</sequence>
<dbReference type="CDD" id="cd02440">
    <property type="entry name" value="AdoMet_MTases"/>
    <property type="match status" value="1"/>
</dbReference>
<dbReference type="Pfam" id="PF00224">
    <property type="entry name" value="PK"/>
    <property type="match status" value="2"/>
</dbReference>
<dbReference type="InterPro" id="IPR040442">
    <property type="entry name" value="Pyrv_kinase-like_dom_sf"/>
</dbReference>
<dbReference type="SUPFAM" id="SSF51621">
    <property type="entry name" value="Phosphoenolpyruvate/pyruvate domain"/>
    <property type="match status" value="1"/>
</dbReference>
<dbReference type="AlphaFoldDB" id="A0A2N9GEH1"/>
<dbReference type="GO" id="GO:0004743">
    <property type="term" value="F:pyruvate kinase activity"/>
    <property type="evidence" value="ECO:0007669"/>
    <property type="project" value="InterPro"/>
</dbReference>
<dbReference type="InterPro" id="IPR029063">
    <property type="entry name" value="SAM-dependent_MTases_sf"/>
</dbReference>
<dbReference type="Pfam" id="PF01564">
    <property type="entry name" value="Spermine_synth"/>
    <property type="match status" value="1"/>
</dbReference>
<evidence type="ECO:0000256" key="2">
    <source>
        <dbReference type="ARBA" id="ARBA00022679"/>
    </source>
</evidence>
<feature type="compositionally biased region" description="Basic and acidic residues" evidence="4">
    <location>
        <begin position="440"/>
        <end position="450"/>
    </location>
</feature>
<dbReference type="HAMAP" id="MF_00198">
    <property type="entry name" value="Spermidine_synth"/>
    <property type="match status" value="1"/>
</dbReference>
<dbReference type="EMBL" id="OIVN01001785">
    <property type="protein sequence ID" value="SPC97651.1"/>
    <property type="molecule type" value="Genomic_DNA"/>
</dbReference>
<evidence type="ECO:0000256" key="4">
    <source>
        <dbReference type="SAM" id="MobiDB-lite"/>
    </source>
</evidence>
<evidence type="ECO:0000256" key="3">
    <source>
        <dbReference type="PROSITE-ProRule" id="PRU00354"/>
    </source>
</evidence>
<dbReference type="SUPFAM" id="SSF53335">
    <property type="entry name" value="S-adenosyl-L-methionine-dependent methyltransferases"/>
    <property type="match status" value="2"/>
</dbReference>
<dbReference type="PROSITE" id="PS51006">
    <property type="entry name" value="PABS_2"/>
    <property type="match status" value="1"/>
</dbReference>
<dbReference type="GO" id="GO:0004766">
    <property type="term" value="F:spermidine synthase activity"/>
    <property type="evidence" value="ECO:0007669"/>
    <property type="project" value="TreeGrafter"/>
</dbReference>
<keyword evidence="3" id="KW-0620">Polyamine biosynthesis</keyword>
<evidence type="ECO:0000256" key="1">
    <source>
        <dbReference type="ARBA" id="ARBA00007867"/>
    </source>
</evidence>
<feature type="active site" description="Proton acceptor" evidence="3">
    <location>
        <position position="282"/>
    </location>
</feature>
<dbReference type="Gene3D" id="3.20.20.60">
    <property type="entry name" value="Phosphoenolpyruvate-binding domains"/>
    <property type="match status" value="2"/>
</dbReference>
<dbReference type="GO" id="GO:0000287">
    <property type="term" value="F:magnesium ion binding"/>
    <property type="evidence" value="ECO:0007669"/>
    <property type="project" value="InterPro"/>
</dbReference>
<dbReference type="InterPro" id="IPR015813">
    <property type="entry name" value="Pyrv/PenolPyrv_kinase-like_dom"/>
</dbReference>
<dbReference type="InterPro" id="IPR030374">
    <property type="entry name" value="PABS"/>
</dbReference>
<dbReference type="Pfam" id="PF17284">
    <property type="entry name" value="Spermine_synt_N"/>
    <property type="match status" value="1"/>
</dbReference>
<dbReference type="GO" id="GO:0005829">
    <property type="term" value="C:cytosol"/>
    <property type="evidence" value="ECO:0007669"/>
    <property type="project" value="TreeGrafter"/>
</dbReference>
<feature type="region of interest" description="Disordered" evidence="4">
    <location>
        <begin position="428"/>
        <end position="489"/>
    </location>
</feature>
<name>A0A2N9GEH1_FAGSY</name>
<dbReference type="GO" id="GO:0030955">
    <property type="term" value="F:potassium ion binding"/>
    <property type="evidence" value="ECO:0007669"/>
    <property type="project" value="InterPro"/>
</dbReference>
<dbReference type="FunFam" id="3.20.20.60:FF:000051">
    <property type="entry name" value="Pyruvate kinase family protein"/>
    <property type="match status" value="1"/>
</dbReference>
<dbReference type="PANTHER" id="PTHR11558">
    <property type="entry name" value="SPERMIDINE/SPERMINE SYNTHASE"/>
    <property type="match status" value="1"/>
</dbReference>
<dbReference type="PANTHER" id="PTHR11558:SF25">
    <property type="entry name" value="SPERMINE SYNTHASE"/>
    <property type="match status" value="1"/>
</dbReference>
<reference evidence="6" key="1">
    <citation type="submission" date="2018-02" db="EMBL/GenBank/DDBJ databases">
        <authorList>
            <person name="Cohen D.B."/>
            <person name="Kent A.D."/>
        </authorList>
    </citation>
    <scope>NUCLEOTIDE SEQUENCE</scope>
</reference>
<dbReference type="UniPathway" id="UPA00109">
    <property type="reaction ID" value="UER00188"/>
</dbReference>
<protein>
    <recommendedName>
        <fullName evidence="5">PABS domain-containing protein</fullName>
    </recommendedName>
</protein>